<dbReference type="Ensembl" id="ENST00000650649.1">
    <property type="protein sequence ID" value="ENSP00000498534.1"/>
    <property type="gene ID" value="ENSG00000056972.22"/>
</dbReference>
<sequence length="61" mass="6725">MNRSIPVEVDESEPYPSQLLKPIPEYSPEEESEPPAPNIRNMAPNSLSAPTMLHNSSGDFS</sequence>
<dbReference type="MassIVE" id="A0A494C0G2"/>
<evidence type="ECO:0000313" key="2">
    <source>
        <dbReference type="Ensembl" id="ENSP00000498534.1"/>
    </source>
</evidence>
<dbReference type="OMA" id="QRYPVCA"/>
<reference evidence="2 3" key="2">
    <citation type="journal article" date="2003" name="Nature">
        <title>The DNA sequence and analysis of human chromosome 6.</title>
        <authorList>
            <person name="Mungall A.J."/>
            <person name="Palmer S.A."/>
            <person name="Sims S.K."/>
            <person name="Edwards C.A."/>
            <person name="Ashurst J.L."/>
            <person name="Wilming L."/>
            <person name="Jones M.C."/>
            <person name="Horton R."/>
            <person name="Hunt S.E."/>
            <person name="Scott C.E."/>
            <person name="Gilbert J.G."/>
            <person name="Clamp M.E."/>
            <person name="Bethel G."/>
            <person name="Milne S."/>
            <person name="Ainscough R."/>
            <person name="Almeida J.P."/>
            <person name="Ambrose K.D."/>
            <person name="Andrews T.D."/>
            <person name="Ashwell R.I."/>
            <person name="Babbage A.K."/>
            <person name="Bagguley C.L."/>
            <person name="Bailey J."/>
            <person name="Banerjee R."/>
            <person name="Barker D.J."/>
            <person name="Barlow K.F."/>
            <person name="Bates K."/>
            <person name="Beare D.M."/>
            <person name="Beasley H."/>
            <person name="Beasley O."/>
            <person name="Bird C.P."/>
            <person name="Blakey S."/>
            <person name="Bray-Allen S."/>
            <person name="Brook J."/>
            <person name="Brown A.J."/>
            <person name="Brown J.Y."/>
            <person name="Burford D.C."/>
            <person name="Burrill W."/>
            <person name="Burton J."/>
            <person name="Carder C."/>
            <person name="Carter N.P."/>
            <person name="Chapman J.C."/>
            <person name="Clark S.Y."/>
            <person name="Clark G."/>
            <person name="Clee C.M."/>
            <person name="Clegg S."/>
            <person name="Cobley V."/>
            <person name="Collier R.E."/>
            <person name="Collins J.E."/>
            <person name="Colman L.K."/>
            <person name="Corby N.R."/>
            <person name="Coville G.J."/>
            <person name="Culley K.M."/>
            <person name="Dhami P."/>
            <person name="Davies J."/>
            <person name="Dunn M."/>
            <person name="Earthrowl M.E."/>
            <person name="Ellington A.E."/>
            <person name="Evans K.A."/>
            <person name="Faulkner L."/>
            <person name="Francis M.D."/>
            <person name="Frankish A."/>
            <person name="Frankland J."/>
            <person name="French L."/>
            <person name="Garner P."/>
            <person name="Garnett J."/>
            <person name="Ghori M.J."/>
            <person name="Gilby L.M."/>
            <person name="Gillson C.J."/>
            <person name="Glithero R.J."/>
            <person name="Grafham D.V."/>
            <person name="Grant M."/>
            <person name="Gribble S."/>
            <person name="Griffiths C."/>
            <person name="Griffiths M."/>
            <person name="Hall R."/>
            <person name="Halls K.S."/>
            <person name="Hammond S."/>
            <person name="Harley J.L."/>
            <person name="Hart E.A."/>
            <person name="Heath P.D."/>
            <person name="Heathcott R."/>
            <person name="Holmes S.J."/>
            <person name="Howden P.J."/>
            <person name="Howe K.L."/>
            <person name="Howell G.R."/>
            <person name="Huckle E."/>
            <person name="Humphray S.J."/>
            <person name="Humphries M.D."/>
            <person name="Hunt A.R."/>
            <person name="Johnson C.M."/>
            <person name="Joy A.A."/>
            <person name="Kay M."/>
            <person name="Keenan S.J."/>
            <person name="Kimberley A.M."/>
            <person name="King A."/>
            <person name="Laird G.K."/>
            <person name="Langford C."/>
            <person name="Lawlor S."/>
            <person name="Leongamornlert D.A."/>
            <person name="Leversha M."/>
            <person name="Lloyd C.R."/>
            <person name="Lloyd D.M."/>
            <person name="Loveland J.E."/>
            <person name="Lovell J."/>
            <person name="Martin S."/>
            <person name="Mashreghi-Mohammadi M."/>
            <person name="Maslen G.L."/>
            <person name="Matthews L."/>
            <person name="McCann O.T."/>
            <person name="McLaren S.J."/>
            <person name="McLay K."/>
            <person name="McMurray A."/>
            <person name="Moore M.J."/>
            <person name="Mullikin J.C."/>
            <person name="Niblett D."/>
            <person name="Nickerson T."/>
            <person name="Novik K.L."/>
            <person name="Oliver K."/>
            <person name="Overton-Larty E.K."/>
            <person name="Parker A."/>
            <person name="Patel R."/>
            <person name="Pearce A.V."/>
            <person name="Peck A.I."/>
            <person name="Phillimore B."/>
            <person name="Phillips S."/>
            <person name="Plumb R.W."/>
            <person name="Porter K.M."/>
            <person name="Ramsey Y."/>
            <person name="Ranby S.A."/>
            <person name="Rice C.M."/>
            <person name="Ross M.T."/>
            <person name="Searle S.M."/>
            <person name="Sehra H.K."/>
            <person name="Sheridan E."/>
            <person name="Skuce C.D."/>
            <person name="Smith S."/>
            <person name="Smith M."/>
            <person name="Spraggon L."/>
            <person name="Squares S.L."/>
            <person name="Steward C.A."/>
            <person name="Sycamore N."/>
            <person name="Tamlyn-Hall G."/>
            <person name="Tester J."/>
            <person name="Theaker A.J."/>
            <person name="Thomas D.W."/>
            <person name="Thorpe A."/>
            <person name="Tracey A."/>
            <person name="Tromans A."/>
            <person name="Tubby B."/>
            <person name="Wall M."/>
            <person name="Wallis J.M."/>
            <person name="West A.P."/>
            <person name="White S.S."/>
            <person name="Whitehead S.L."/>
            <person name="Whittaker H."/>
            <person name="Wild A."/>
            <person name="Willey D.J."/>
            <person name="Wilmer T.E."/>
            <person name="Wood J.M."/>
            <person name="Wray P.W."/>
            <person name="Wyatt J.C."/>
            <person name="Young L."/>
            <person name="Younger R.M."/>
            <person name="Bentley D.R."/>
            <person name="Coulson A."/>
            <person name="Durbin R."/>
            <person name="Hubbard T."/>
            <person name="Sulston J.E."/>
            <person name="Dunham I."/>
            <person name="Rogers J."/>
            <person name="Beck S."/>
        </authorList>
    </citation>
    <scope>NUCLEOTIDE SEQUENCE [LARGE SCALE GENOMIC DNA]</scope>
</reference>
<evidence type="ECO:0007829" key="4">
    <source>
        <dbReference type="PeptideAtlas" id="A0A494C0G2"/>
    </source>
</evidence>
<dbReference type="Bgee" id="ENSG00000056972">
    <property type="expression patterns" value="Expressed in cartilage tissue and 178 other cell types or tissues"/>
</dbReference>
<accession>A0A494C0G2</accession>
<reference evidence="2 3" key="3">
    <citation type="journal article" date="2004" name="Nature">
        <title>Finishing the euchromatic sequence of the human genome.</title>
        <authorList>
            <consortium name="International Human Genome Sequencing Consortium"/>
        </authorList>
    </citation>
    <scope>NUCLEOTIDE SEQUENCE [LARGE SCALE GENOMIC DNA]</scope>
</reference>
<dbReference type="EMBL" id="Z97989">
    <property type="status" value="NOT_ANNOTATED_CDS"/>
    <property type="molecule type" value="Genomic_DNA"/>
</dbReference>
<dbReference type="AlphaFoldDB" id="A0A494C0G2"/>
<dbReference type="Antibodypedia" id="19327">
    <property type="antibodies" value="428 antibodies from 38 providers"/>
</dbReference>
<dbReference type="OpenTargets" id="ENSG00000056972"/>
<keyword evidence="3" id="KW-1185">Reference proteome</keyword>
<dbReference type="VEuPathDB" id="HostDB:ENSG00000056972"/>
<keyword evidence="4" id="KW-1267">Proteomics identification</keyword>
<evidence type="ECO:0000313" key="3">
    <source>
        <dbReference type="Proteomes" id="UP000005640"/>
    </source>
</evidence>
<dbReference type="Proteomes" id="UP000005640">
    <property type="component" value="Chromosome 6"/>
</dbReference>
<reference evidence="2 3" key="1">
    <citation type="journal article" date="2001" name="Nature">
        <title>Initial sequencing and analysis of the human genome.</title>
        <authorList>
            <consortium name="International Human Genome Sequencing Consortium"/>
            <person name="Lander E.S."/>
            <person name="Linton L.M."/>
            <person name="Birren B."/>
            <person name="Nusbaum C."/>
            <person name="Zody M.C."/>
            <person name="Baldwin J."/>
            <person name="Devon K."/>
            <person name="Dewar K."/>
            <person name="Doyle M."/>
            <person name="FitzHugh W."/>
            <person name="Funke R."/>
            <person name="Gage D."/>
            <person name="Harris K."/>
            <person name="Heaford A."/>
            <person name="Howland J."/>
            <person name="Kann L."/>
            <person name="Lehoczky J."/>
            <person name="LeVine R."/>
            <person name="McEwan P."/>
            <person name="McKernan K."/>
            <person name="Meldrim J."/>
            <person name="Mesirov J.P."/>
            <person name="Miranda C."/>
            <person name="Morris W."/>
            <person name="Naylor J."/>
            <person name="Raymond C."/>
            <person name="Rosetti M."/>
            <person name="Santos R."/>
            <person name="Sheridan A."/>
            <person name="Sougnez C."/>
            <person name="Stange-Thomann N."/>
            <person name="Stojanovic N."/>
            <person name="Subramanian A."/>
            <person name="Wyman D."/>
            <person name="Rogers J."/>
            <person name="Sulston J."/>
            <person name="Ainscough R."/>
            <person name="Beck S."/>
            <person name="Bentley D."/>
            <person name="Burton J."/>
            <person name="Clee C."/>
            <person name="Carter N."/>
            <person name="Coulson A."/>
            <person name="Deadman R."/>
            <person name="Deloukas P."/>
            <person name="Dunham A."/>
            <person name="Dunham I."/>
            <person name="Durbin R."/>
            <person name="French L."/>
            <person name="Grafham D."/>
            <person name="Gregory S."/>
            <person name="Hubbard T."/>
            <person name="Humphray S."/>
            <person name="Hunt A."/>
            <person name="Jones M."/>
            <person name="Lloyd C."/>
            <person name="McMurray A."/>
            <person name="Matthews L."/>
            <person name="Mercer S."/>
            <person name="Milne S."/>
            <person name="Mullikin J.C."/>
            <person name="Mungall A."/>
            <person name="Plumb R."/>
            <person name="Ross M."/>
            <person name="Shownkeen R."/>
            <person name="Sims S."/>
            <person name="Waterston R.H."/>
            <person name="Wilson R.K."/>
            <person name="Hillier L.W."/>
            <person name="McPherson J.D."/>
            <person name="Marra M.A."/>
            <person name="Mardis E.R."/>
            <person name="Fulton L.A."/>
            <person name="Chinwalla A.T."/>
            <person name="Pepin K.H."/>
            <person name="Gish W.R."/>
            <person name="Chissoe S.L."/>
            <person name="Wendl M.C."/>
            <person name="Delehaunty K.D."/>
            <person name="Miner T.L."/>
            <person name="Delehaunty A."/>
            <person name="Kramer J.B."/>
            <person name="Cook L.L."/>
            <person name="Fulton R.S."/>
            <person name="Johnson D.L."/>
            <person name="Minx P.J."/>
            <person name="Clifton S.W."/>
            <person name="Hawkins T."/>
            <person name="Branscomb E."/>
            <person name="Predki P."/>
            <person name="Richardson P."/>
            <person name="Wenning S."/>
            <person name="Slezak T."/>
            <person name="Doggett N."/>
            <person name="Cheng J.F."/>
            <person name="Olsen A."/>
            <person name="Lucas S."/>
            <person name="Elkin C."/>
            <person name="Uberbacher E."/>
            <person name="Frazier M."/>
            <person name="Gibbs R.A."/>
            <person name="Muzny D.M."/>
            <person name="Scherer S.E."/>
            <person name="Bouck J.B."/>
            <person name="Sodergren E.J."/>
            <person name="Worley K.C."/>
            <person name="Rives C.M."/>
            <person name="Gorrell J.H."/>
            <person name="Metzker M.L."/>
            <person name="Naylor S.L."/>
            <person name="Kucherlapati R.S."/>
            <person name="Nelson D.L."/>
            <person name="Weinstock G.M."/>
            <person name="Sakaki Y."/>
            <person name="Fujiyama A."/>
            <person name="Hattori M."/>
            <person name="Yada T."/>
            <person name="Toyoda A."/>
            <person name="Itoh T."/>
            <person name="Kawagoe C."/>
            <person name="Watanabe H."/>
            <person name="Totoki Y."/>
            <person name="Taylor T."/>
            <person name="Weissenbach J."/>
            <person name="Heilig R."/>
            <person name="Saurin W."/>
            <person name="Artiguenave F."/>
            <person name="Brottier P."/>
            <person name="Bruls T."/>
            <person name="Pelletier E."/>
            <person name="Robert C."/>
            <person name="Wincker P."/>
            <person name="Smith D.R."/>
            <person name="Doucette-Stamm L."/>
            <person name="Rubenfield M."/>
            <person name="Weinstock K."/>
            <person name="Lee H.M."/>
            <person name="Dubois J."/>
            <person name="Rosenthal A."/>
            <person name="Platzer M."/>
            <person name="Nyakatura G."/>
            <person name="Taudien S."/>
            <person name="Rump A."/>
            <person name="Yang H."/>
            <person name="Yu J."/>
            <person name="Wang J."/>
            <person name="Huang G."/>
            <person name="Gu J."/>
            <person name="Hood L."/>
            <person name="Rowen L."/>
            <person name="Madan A."/>
            <person name="Qin S."/>
            <person name="Davis R.W."/>
            <person name="Federspiel N.A."/>
            <person name="Abola A.P."/>
            <person name="Proctor M.J."/>
            <person name="Myers R.M."/>
            <person name="Schmutz J."/>
            <person name="Dickson M."/>
            <person name="Grimwood J."/>
            <person name="Cox D.R."/>
            <person name="Olson M.V."/>
            <person name="Kaul R."/>
            <person name="Raymond C."/>
            <person name="Shimizu N."/>
            <person name="Kawasaki K."/>
            <person name="Minoshima S."/>
            <person name="Evans G.A."/>
            <person name="Athanasiou M."/>
            <person name="Schultz R."/>
            <person name="Roe B.A."/>
            <person name="Chen F."/>
            <person name="Pan H."/>
            <person name="Ramser J."/>
            <person name="Lehrach H."/>
            <person name="Reinhardt R."/>
            <person name="McCombie W.R."/>
            <person name="de la Bastide M."/>
            <person name="Dedhia N."/>
            <person name="Blocker H."/>
            <person name="Hornischer K."/>
            <person name="Nordsiek G."/>
            <person name="Agarwala R."/>
            <person name="Aravind L."/>
            <person name="Bailey J.A."/>
            <person name="Bateman A."/>
            <person name="Batzoglou S."/>
            <person name="Birney E."/>
            <person name="Bork P."/>
            <person name="Brown D.G."/>
            <person name="Burge C.B."/>
            <person name="Cerutti L."/>
            <person name="Chen H.C."/>
            <person name="Church D."/>
            <person name="Clamp M."/>
            <person name="Copley R.R."/>
            <person name="Doerks T."/>
            <person name="Eddy S.R."/>
            <person name="Eichler E.E."/>
            <person name="Furey T.S."/>
            <person name="Galagan J."/>
            <person name="Gilbert J.G."/>
            <person name="Harmon C."/>
            <person name="Hayashizaki Y."/>
            <person name="Haussler D."/>
            <person name="Hermjakob H."/>
            <person name="Hokamp K."/>
            <person name="Jang W."/>
            <person name="Johnson L.S."/>
            <person name="Jones T.A."/>
            <person name="Kasif S."/>
            <person name="Kaspryzk A."/>
            <person name="Kennedy S."/>
            <person name="Kent W.J."/>
            <person name="Kitts P."/>
            <person name="Koonin E.V."/>
            <person name="Korf I."/>
            <person name="Kulp D."/>
            <person name="Lancet D."/>
            <person name="Lowe T.M."/>
            <person name="McLysaght A."/>
            <person name="Mikkelsen T."/>
            <person name="Moran J.V."/>
            <person name="Mulder N."/>
            <person name="Pollara V.J."/>
            <person name="Ponting C.P."/>
            <person name="Schuler G."/>
            <person name="Schultz J."/>
            <person name="Slater G."/>
            <person name="Smit A.F."/>
            <person name="Stupka E."/>
            <person name="Szustakowski J."/>
            <person name="Thierry-Mieg D."/>
            <person name="Thierry-Mieg J."/>
            <person name="Wagner L."/>
            <person name="Wallis J."/>
            <person name="Wheeler R."/>
            <person name="Williams A."/>
            <person name="Wolf Y.I."/>
            <person name="Wolfe K.H."/>
            <person name="Yang S.P."/>
            <person name="Yeh R.F."/>
            <person name="Collins F."/>
            <person name="Guyer M.S."/>
            <person name="Peterson J."/>
            <person name="Felsenfeld A."/>
            <person name="Wetterstrand K.A."/>
            <person name="Patrinos A."/>
            <person name="Morgan M.J."/>
            <person name="de Jong P."/>
            <person name="Catanese J.J."/>
            <person name="Osoegawa K."/>
            <person name="Shizuya H."/>
            <person name="Choi S."/>
            <person name="Chen Y.J."/>
        </authorList>
    </citation>
    <scope>NUCLEOTIDE SEQUENCE [LARGE SCALE GENOMIC DNA]</scope>
</reference>
<dbReference type="HGNC" id="HGNC:1343">
    <property type="gene designation" value="TRAF3IP2"/>
</dbReference>
<dbReference type="ExpressionAtlas" id="A0A494C0G2">
    <property type="expression patterns" value="baseline and differential"/>
</dbReference>
<protein>
    <submittedName>
        <fullName evidence="2">TRAF3 interacting protein 2</fullName>
    </submittedName>
</protein>
<dbReference type="Ensembl" id="ENST00000650649.1">
    <property type="protein sequence ID" value="ENSP00000498534.1"/>
    <property type="gene ID" value="ENSG00000056972.21"/>
</dbReference>
<feature type="region of interest" description="Disordered" evidence="1">
    <location>
        <begin position="1"/>
        <end position="61"/>
    </location>
</feature>
<dbReference type="ChiTaRS" id="TRAF3IP2">
    <property type="organism name" value="human"/>
</dbReference>
<reference evidence="2" key="5">
    <citation type="submission" date="2025-09" db="UniProtKB">
        <authorList>
            <consortium name="Ensembl"/>
        </authorList>
    </citation>
    <scope>IDENTIFICATION</scope>
</reference>
<proteinExistence type="evidence at protein level"/>
<feature type="non-terminal residue" evidence="2">
    <location>
        <position position="61"/>
    </location>
</feature>
<feature type="compositionally biased region" description="Polar residues" evidence="1">
    <location>
        <begin position="43"/>
        <end position="61"/>
    </location>
</feature>
<gene>
    <name evidence="2" type="primary">TRAF3IP2</name>
</gene>
<dbReference type="OrthoDB" id="6021171at2759"/>
<evidence type="ECO:0000256" key="1">
    <source>
        <dbReference type="SAM" id="MobiDB-lite"/>
    </source>
</evidence>
<dbReference type="GeneTree" id="ENSGT00940000161944"/>
<organism evidence="2 3">
    <name type="scientific">Homo sapiens</name>
    <name type="common">Human</name>
    <dbReference type="NCBI Taxonomy" id="9606"/>
    <lineage>
        <taxon>Eukaryota</taxon>
        <taxon>Metazoa</taxon>
        <taxon>Chordata</taxon>
        <taxon>Craniata</taxon>
        <taxon>Vertebrata</taxon>
        <taxon>Euteleostomi</taxon>
        <taxon>Mammalia</taxon>
        <taxon>Eutheria</taxon>
        <taxon>Euarchontoglires</taxon>
        <taxon>Primates</taxon>
        <taxon>Haplorrhini</taxon>
        <taxon>Catarrhini</taxon>
        <taxon>Hominidae</taxon>
        <taxon>Homo</taxon>
    </lineage>
</organism>
<dbReference type="EMBL" id="AL008730">
    <property type="status" value="NOT_ANNOTATED_CDS"/>
    <property type="molecule type" value="Genomic_DNA"/>
</dbReference>
<reference evidence="2" key="4">
    <citation type="submission" date="2025-08" db="UniProtKB">
        <authorList>
            <consortium name="Ensembl"/>
        </authorList>
    </citation>
    <scope>IDENTIFICATION</scope>
</reference>
<name>A0A494C0G2_HUMAN</name>